<accession>A0ABT9YV91</accession>
<evidence type="ECO:0000313" key="1">
    <source>
        <dbReference type="EMBL" id="MDQ0223710.1"/>
    </source>
</evidence>
<organism evidence="1 2">
    <name type="scientific">Metabacillus niabensis</name>
    <dbReference type="NCBI Taxonomy" id="324854"/>
    <lineage>
        <taxon>Bacteria</taxon>
        <taxon>Bacillati</taxon>
        <taxon>Bacillota</taxon>
        <taxon>Bacilli</taxon>
        <taxon>Bacillales</taxon>
        <taxon>Bacillaceae</taxon>
        <taxon>Metabacillus</taxon>
    </lineage>
</organism>
<sequence>MKIRVVSVEEIGNKTKIFFLNETEPKPLQLYMAITDHLSLELLTVFNLDTNQFEDVTTIFTKEYLQNLNDLLLVDVSPVKQSKVL</sequence>
<dbReference type="EMBL" id="JAUSTZ010000001">
    <property type="protein sequence ID" value="MDQ0223710.1"/>
    <property type="molecule type" value="Genomic_DNA"/>
</dbReference>
<evidence type="ECO:0000313" key="2">
    <source>
        <dbReference type="Proteomes" id="UP001232245"/>
    </source>
</evidence>
<proteinExistence type="predicted"/>
<comment type="caution">
    <text evidence="1">The sequence shown here is derived from an EMBL/GenBank/DDBJ whole genome shotgun (WGS) entry which is preliminary data.</text>
</comment>
<gene>
    <name evidence="1" type="ORF">J2S02_000032</name>
</gene>
<name>A0ABT9YV91_9BACI</name>
<dbReference type="RefSeq" id="WP_174879801.1">
    <property type="nucleotide sequence ID" value="NZ_CADEPK010000065.1"/>
</dbReference>
<dbReference type="Proteomes" id="UP001232245">
    <property type="component" value="Unassembled WGS sequence"/>
</dbReference>
<keyword evidence="2" id="KW-1185">Reference proteome</keyword>
<protein>
    <submittedName>
        <fullName evidence="1">Uncharacterized protein</fullName>
    </submittedName>
</protein>
<reference evidence="1 2" key="1">
    <citation type="submission" date="2023-07" db="EMBL/GenBank/DDBJ databases">
        <title>Genomic Encyclopedia of Type Strains, Phase IV (KMG-IV): sequencing the most valuable type-strain genomes for metagenomic binning, comparative biology and taxonomic classification.</title>
        <authorList>
            <person name="Goeker M."/>
        </authorList>
    </citation>
    <scope>NUCLEOTIDE SEQUENCE [LARGE SCALE GENOMIC DNA]</scope>
    <source>
        <strain evidence="1 2">DSM 17723</strain>
    </source>
</reference>